<accession>A0A975AX77</accession>
<dbReference type="EMBL" id="CP060096">
    <property type="protein sequence ID" value="QSZ28142.1"/>
    <property type="molecule type" value="Genomic_DNA"/>
</dbReference>
<reference evidence="1" key="1">
    <citation type="submission" date="2020-08" db="EMBL/GenBank/DDBJ databases">
        <title>Genomic insights into the carbon and energy metabolism of the first obligate autotrophic acetogenic bacterium Aceticella autotrophica gen. nov., sp. nov.</title>
        <authorList>
            <person name="Toshchakov S.V."/>
            <person name="Elcheninov A.G."/>
            <person name="Kublanov I.V."/>
            <person name="Frolov E.N."/>
            <person name="Lebedinsky A.V."/>
        </authorList>
    </citation>
    <scope>NUCLEOTIDE SEQUENCE</scope>
    <source>
        <strain evidence="1">3443-3Ac</strain>
    </source>
</reference>
<evidence type="ECO:0000313" key="1">
    <source>
        <dbReference type="EMBL" id="QSZ28142.1"/>
    </source>
</evidence>
<protein>
    <submittedName>
        <fullName evidence="1">Uncharacterized protein</fullName>
    </submittedName>
</protein>
<dbReference type="KEGG" id="aaut:ACETAC_04640"/>
<dbReference type="Proteomes" id="UP000671913">
    <property type="component" value="Chromosome"/>
</dbReference>
<dbReference type="AlphaFoldDB" id="A0A975AX77"/>
<proteinExistence type="predicted"/>
<keyword evidence="2" id="KW-1185">Reference proteome</keyword>
<gene>
    <name evidence="1" type="ORF">ACETAC_04640</name>
</gene>
<sequence>MEAKLRYGRDYHIYKDYERLYGNLDILKFATVKKLVETGEYEEWKDYKEFKEWCDFKEKDDWKNSKNYIEWEISKLNS</sequence>
<name>A0A975AX77_9THEO</name>
<organism evidence="1 2">
    <name type="scientific">Aceticella autotrophica</name>
    <dbReference type="NCBI Taxonomy" id="2755338"/>
    <lineage>
        <taxon>Bacteria</taxon>
        <taxon>Bacillati</taxon>
        <taxon>Bacillota</taxon>
        <taxon>Clostridia</taxon>
        <taxon>Thermoanaerobacterales</taxon>
        <taxon>Thermoanaerobacteraceae</taxon>
        <taxon>Aceticella</taxon>
    </lineage>
</organism>
<evidence type="ECO:0000313" key="2">
    <source>
        <dbReference type="Proteomes" id="UP000671913"/>
    </source>
</evidence>
<dbReference type="RefSeq" id="WP_284680879.1">
    <property type="nucleotide sequence ID" value="NZ_CP060096.1"/>
</dbReference>